<proteinExistence type="predicted"/>
<dbReference type="Proteomes" id="UP001140096">
    <property type="component" value="Unassembled WGS sequence"/>
</dbReference>
<evidence type="ECO:0000313" key="1">
    <source>
        <dbReference type="EMBL" id="KAJ2793563.1"/>
    </source>
</evidence>
<accession>A0ACC1KRC8</accession>
<gene>
    <name evidence="1" type="ORF">H4S07_007012</name>
</gene>
<feature type="non-terminal residue" evidence="1">
    <location>
        <position position="1"/>
    </location>
</feature>
<comment type="caution">
    <text evidence="1">The sequence shown here is derived from an EMBL/GenBank/DDBJ whole genome shotgun (WGS) entry which is preliminary data.</text>
</comment>
<evidence type="ECO:0000313" key="2">
    <source>
        <dbReference type="Proteomes" id="UP001140096"/>
    </source>
</evidence>
<reference evidence="1" key="1">
    <citation type="submission" date="2022-07" db="EMBL/GenBank/DDBJ databases">
        <title>Phylogenomic reconstructions and comparative analyses of Kickxellomycotina fungi.</title>
        <authorList>
            <person name="Reynolds N.K."/>
            <person name="Stajich J.E."/>
            <person name="Barry K."/>
            <person name="Grigoriev I.V."/>
            <person name="Crous P."/>
            <person name="Smith M.E."/>
        </authorList>
    </citation>
    <scope>NUCLEOTIDE SEQUENCE</scope>
    <source>
        <strain evidence="1">CBS 102833</strain>
    </source>
</reference>
<keyword evidence="2" id="KW-1185">Reference proteome</keyword>
<feature type="non-terminal residue" evidence="1">
    <location>
        <position position="308"/>
    </location>
</feature>
<protein>
    <submittedName>
        <fullName evidence="1">Uncharacterized protein</fullName>
    </submittedName>
</protein>
<dbReference type="EMBL" id="JANBUP010004650">
    <property type="protein sequence ID" value="KAJ2793563.1"/>
    <property type="molecule type" value="Genomic_DNA"/>
</dbReference>
<name>A0ACC1KRC8_9FUNG</name>
<organism evidence="1 2">
    <name type="scientific">Coemansia furcata</name>
    <dbReference type="NCBI Taxonomy" id="417177"/>
    <lineage>
        <taxon>Eukaryota</taxon>
        <taxon>Fungi</taxon>
        <taxon>Fungi incertae sedis</taxon>
        <taxon>Zoopagomycota</taxon>
        <taxon>Kickxellomycotina</taxon>
        <taxon>Kickxellomycetes</taxon>
        <taxon>Kickxellales</taxon>
        <taxon>Kickxellaceae</taxon>
        <taxon>Coemansia</taxon>
    </lineage>
</organism>
<sequence length="308" mass="33210">SWLSDDVPEEELEREFTSAAAMSITAGSPASSSVMRVAGDSRIAAPVQHSVPYLMDRYSEAQQHKLHPIGRADPMPIMTRQQQPAILNSEQGKYGKQQQKNAGSGDKAGMARLKNIFRIKHNSSTEEPERSAIRDLTPVSSADMSANTRRYQFQGSAHSPSLTSRSEVESISRPVQQTMSAASRAGGSAYGSSLGGRTSTPVGAIMQHSAGVSTRDHSVSNSFEAANRIQVAVPAGHLSIVYPDSPMSKTDTLRRASTDSLTRRANGVINSGRSGHAYLVDPDQELAEEDEEADMAEHSGLVDERHYS</sequence>